<feature type="compositionally biased region" description="Acidic residues" evidence="3">
    <location>
        <begin position="41"/>
        <end position="51"/>
    </location>
</feature>
<dbReference type="PANTHER" id="PTHR38340">
    <property type="entry name" value="S-LAYER PROTEIN"/>
    <property type="match status" value="1"/>
</dbReference>
<reference evidence="6" key="1">
    <citation type="submission" date="2017-01" db="EMBL/GenBank/DDBJ databases">
        <authorList>
            <person name="Varghese N."/>
            <person name="Submissions S."/>
        </authorList>
    </citation>
    <scope>NUCLEOTIDE SEQUENCE [LARGE SCALE GENOMIC DNA]</scope>
    <source>
        <strain evidence="6">DSM 19945</strain>
    </source>
</reference>
<evidence type="ECO:0000313" key="6">
    <source>
        <dbReference type="Proteomes" id="UP000186221"/>
    </source>
</evidence>
<dbReference type="EMBL" id="FTOG01000011">
    <property type="protein sequence ID" value="SIT14450.1"/>
    <property type="molecule type" value="Genomic_DNA"/>
</dbReference>
<dbReference type="GO" id="GO:0005509">
    <property type="term" value="F:calcium ion binding"/>
    <property type="evidence" value="ECO:0007669"/>
    <property type="project" value="InterPro"/>
</dbReference>
<sequence length="343" mass="34440">MLFLSGLLGLLMAGVAAGLVPLEEPEAEDGILPEDSAGDSGGEDLIEDDPSDTVTTLPGDDPTPSSLPSPDPSELADILWGDLFDDEIDGLGGDDQINGYSGDDTLAGGAGDDTLIGEEGDDNLSGDAGDDSLAGEDGADTLLGAAGNDTLTGGFGADSLSGGEDNDSLSGGADNDILAGDTGNDSLMGDDGDDTLTGGLGNDELFGGDGDDLLIGVVAADESATMDEDGTDFLNGGTGADTLMVGTGDYASGGEDEDVFGLGDWIDPANPATIADYDASQDQIVVVYDPSSGSLPDLTLQPSETSGNQWVCLDGVPLAEVMNAENLTVEDLRLVTPEEFSAL</sequence>
<gene>
    <name evidence="5" type="ORF">SAMN05421580_11192</name>
</gene>
<dbReference type="Pfam" id="PF00353">
    <property type="entry name" value="HemolysinCabind"/>
    <property type="match status" value="5"/>
</dbReference>
<dbReference type="InterPro" id="IPR011049">
    <property type="entry name" value="Serralysin-like_metalloprot_C"/>
</dbReference>
<feature type="chain" id="PRO_5009943891" evidence="4">
    <location>
        <begin position="18"/>
        <end position="343"/>
    </location>
</feature>
<evidence type="ECO:0000256" key="2">
    <source>
        <dbReference type="ARBA" id="ARBA00022525"/>
    </source>
</evidence>
<dbReference type="STRING" id="453582.SAMN05421580_11192"/>
<keyword evidence="4" id="KW-0732">Signal</keyword>
<feature type="region of interest" description="Disordered" evidence="3">
    <location>
        <begin position="90"/>
        <end position="203"/>
    </location>
</feature>
<dbReference type="SUPFAM" id="SSF51120">
    <property type="entry name" value="beta-Roll"/>
    <property type="match status" value="2"/>
</dbReference>
<feature type="region of interest" description="Disordered" evidence="3">
    <location>
        <begin position="26"/>
        <end position="73"/>
    </location>
</feature>
<protein>
    <submittedName>
        <fullName evidence="5">Hemolysin-type calcium-binding repeat-containing protein</fullName>
    </submittedName>
</protein>
<proteinExistence type="predicted"/>
<dbReference type="RefSeq" id="WP_076485974.1">
    <property type="nucleotide sequence ID" value="NZ_FTOG01000011.1"/>
</dbReference>
<organism evidence="5 6">
    <name type="scientific">Rhodobacter aestuarii</name>
    <dbReference type="NCBI Taxonomy" id="453582"/>
    <lineage>
        <taxon>Bacteria</taxon>
        <taxon>Pseudomonadati</taxon>
        <taxon>Pseudomonadota</taxon>
        <taxon>Alphaproteobacteria</taxon>
        <taxon>Rhodobacterales</taxon>
        <taxon>Rhodobacter group</taxon>
        <taxon>Rhodobacter</taxon>
    </lineage>
</organism>
<dbReference type="Gene3D" id="2.150.10.10">
    <property type="entry name" value="Serralysin-like metalloprotease, C-terminal"/>
    <property type="match status" value="4"/>
</dbReference>
<keyword evidence="2" id="KW-0964">Secreted</keyword>
<accession>A0A1N7PV78</accession>
<dbReference type="GO" id="GO:0005576">
    <property type="term" value="C:extracellular region"/>
    <property type="evidence" value="ECO:0007669"/>
    <property type="project" value="UniProtKB-SubCell"/>
</dbReference>
<evidence type="ECO:0000256" key="3">
    <source>
        <dbReference type="SAM" id="MobiDB-lite"/>
    </source>
</evidence>
<dbReference type="InterPro" id="IPR050557">
    <property type="entry name" value="RTX_toxin/Mannuronan_C5-epim"/>
</dbReference>
<evidence type="ECO:0000256" key="1">
    <source>
        <dbReference type="ARBA" id="ARBA00004613"/>
    </source>
</evidence>
<feature type="signal peptide" evidence="4">
    <location>
        <begin position="1"/>
        <end position="17"/>
    </location>
</feature>
<dbReference type="OrthoDB" id="7801966at2"/>
<feature type="compositionally biased region" description="Acidic residues" evidence="3">
    <location>
        <begin position="115"/>
        <end position="139"/>
    </location>
</feature>
<dbReference type="AlphaFoldDB" id="A0A1N7PV78"/>
<name>A0A1N7PV78_9RHOB</name>
<dbReference type="Proteomes" id="UP000186221">
    <property type="component" value="Unassembled WGS sequence"/>
</dbReference>
<evidence type="ECO:0000313" key="5">
    <source>
        <dbReference type="EMBL" id="SIT14450.1"/>
    </source>
</evidence>
<dbReference type="InterPro" id="IPR018511">
    <property type="entry name" value="Hemolysin-typ_Ca-bd_CS"/>
</dbReference>
<dbReference type="PROSITE" id="PS00330">
    <property type="entry name" value="HEMOLYSIN_CALCIUM"/>
    <property type="match status" value="2"/>
</dbReference>
<keyword evidence="6" id="KW-1185">Reference proteome</keyword>
<dbReference type="PANTHER" id="PTHR38340:SF1">
    <property type="entry name" value="S-LAYER PROTEIN"/>
    <property type="match status" value="1"/>
</dbReference>
<dbReference type="InterPro" id="IPR001343">
    <property type="entry name" value="Hemolysn_Ca-bd"/>
</dbReference>
<evidence type="ECO:0000256" key="4">
    <source>
        <dbReference type="SAM" id="SignalP"/>
    </source>
</evidence>
<comment type="subcellular location">
    <subcellularLocation>
        <location evidence="1">Secreted</location>
    </subcellularLocation>
</comment>
<dbReference type="PRINTS" id="PR00313">
    <property type="entry name" value="CABNDNGRPT"/>
</dbReference>